<proteinExistence type="predicted"/>
<dbReference type="AlphaFoldDB" id="A0AAU9BR63"/>
<dbReference type="SUPFAM" id="SSF143100">
    <property type="entry name" value="TTHA1013/TTHA0281-like"/>
    <property type="match status" value="1"/>
</dbReference>
<sequence length="72" mass="7994">MPSCRYLIEIFWNEEDQGYIAVVPDLPGCSAFGETPETALREIQDAMEAWIEACRKSGEPIPAPRAQPQQAA</sequence>
<dbReference type="Gene3D" id="3.30.160.250">
    <property type="match status" value="1"/>
</dbReference>
<organism evidence="2 3">
    <name type="scientific">Methylomarinovum caldicuralii</name>
    <dbReference type="NCBI Taxonomy" id="438856"/>
    <lineage>
        <taxon>Bacteria</taxon>
        <taxon>Pseudomonadati</taxon>
        <taxon>Pseudomonadota</taxon>
        <taxon>Gammaproteobacteria</taxon>
        <taxon>Methylococcales</taxon>
        <taxon>Methylothermaceae</taxon>
        <taxon>Methylomarinovum</taxon>
    </lineage>
</organism>
<keyword evidence="3" id="KW-1185">Reference proteome</keyword>
<dbReference type="PANTHER" id="PTHR34504">
    <property type="entry name" value="ANTITOXIN HICB"/>
    <property type="match status" value="1"/>
</dbReference>
<gene>
    <name evidence="2" type="ORF">MIT9_P0559</name>
</gene>
<protein>
    <submittedName>
        <fullName evidence="2">Antitoxin HicB</fullName>
    </submittedName>
</protein>
<dbReference type="Proteomes" id="UP001321825">
    <property type="component" value="Chromosome"/>
</dbReference>
<feature type="domain" description="HicB-like antitoxin of toxin-antitoxin system" evidence="1">
    <location>
        <begin position="7"/>
        <end position="66"/>
    </location>
</feature>
<evidence type="ECO:0000259" key="1">
    <source>
        <dbReference type="Pfam" id="PF15919"/>
    </source>
</evidence>
<reference evidence="3" key="1">
    <citation type="journal article" date="2024" name="Int. J. Syst. Evol. Microbiol.">
        <title>Methylomarinovum tepidoasis sp. nov., a moderately thermophilic methanotroph of the family Methylothermaceae isolated from a deep-sea hydrothermal field.</title>
        <authorList>
            <person name="Hirayama H."/>
            <person name="Takaki Y."/>
            <person name="Abe M."/>
            <person name="Miyazaki M."/>
            <person name="Uematsu K."/>
            <person name="Matsui Y."/>
            <person name="Takai K."/>
        </authorList>
    </citation>
    <scope>NUCLEOTIDE SEQUENCE [LARGE SCALE GENOMIC DNA]</scope>
    <source>
        <strain evidence="3">IT-9</strain>
    </source>
</reference>
<name>A0AAU9BR63_9GAMM</name>
<dbReference type="RefSeq" id="WP_317705925.1">
    <property type="nucleotide sequence ID" value="NZ_AP024714.1"/>
</dbReference>
<dbReference type="EMBL" id="AP024714">
    <property type="protein sequence ID" value="BCX80981.1"/>
    <property type="molecule type" value="Genomic_DNA"/>
</dbReference>
<dbReference type="InterPro" id="IPR051404">
    <property type="entry name" value="TA_system_antitoxin"/>
</dbReference>
<dbReference type="Pfam" id="PF15919">
    <property type="entry name" value="HicB_lk_antitox"/>
    <property type="match status" value="1"/>
</dbReference>
<accession>A0AAU9BR63</accession>
<dbReference type="PANTHER" id="PTHR34504:SF2">
    <property type="entry name" value="UPF0150 PROTEIN SSL0259"/>
    <property type="match status" value="1"/>
</dbReference>
<dbReference type="InterPro" id="IPR031807">
    <property type="entry name" value="HicB-like"/>
</dbReference>
<dbReference type="KEGG" id="mcau:MIT9_P0559"/>
<dbReference type="InterPro" id="IPR035069">
    <property type="entry name" value="TTHA1013/TTHA0281-like"/>
</dbReference>
<evidence type="ECO:0000313" key="3">
    <source>
        <dbReference type="Proteomes" id="UP001321825"/>
    </source>
</evidence>
<evidence type="ECO:0000313" key="2">
    <source>
        <dbReference type="EMBL" id="BCX80981.1"/>
    </source>
</evidence>